<organism evidence="10">
    <name type="scientific">marine metagenome</name>
    <dbReference type="NCBI Taxonomy" id="408172"/>
    <lineage>
        <taxon>unclassified sequences</taxon>
        <taxon>metagenomes</taxon>
        <taxon>ecological metagenomes</taxon>
    </lineage>
</organism>
<evidence type="ECO:0000256" key="7">
    <source>
        <dbReference type="ARBA" id="ARBA00023136"/>
    </source>
</evidence>
<feature type="transmembrane region" description="Helical" evidence="8">
    <location>
        <begin position="88"/>
        <end position="109"/>
    </location>
</feature>
<name>A0A381QI72_9ZZZZ</name>
<evidence type="ECO:0000259" key="9">
    <source>
        <dbReference type="Pfam" id="PF04290"/>
    </source>
</evidence>
<evidence type="ECO:0000256" key="8">
    <source>
        <dbReference type="SAM" id="Phobius"/>
    </source>
</evidence>
<protein>
    <recommendedName>
        <fullName evidence="9">Tripartite ATP-independent periplasmic transporters DctQ component domain-containing protein</fullName>
    </recommendedName>
</protein>
<dbReference type="InterPro" id="IPR007387">
    <property type="entry name" value="TRAP_DctQ"/>
</dbReference>
<evidence type="ECO:0000313" key="10">
    <source>
        <dbReference type="EMBL" id="SUZ78109.1"/>
    </source>
</evidence>
<reference evidence="10" key="1">
    <citation type="submission" date="2018-05" db="EMBL/GenBank/DDBJ databases">
        <authorList>
            <person name="Lanie J.A."/>
            <person name="Ng W.-L."/>
            <person name="Kazmierczak K.M."/>
            <person name="Andrzejewski T.M."/>
            <person name="Davidsen T.M."/>
            <person name="Wayne K.J."/>
            <person name="Tettelin H."/>
            <person name="Glass J.I."/>
            <person name="Rusch D."/>
            <person name="Podicherti R."/>
            <person name="Tsui H.-C.T."/>
            <person name="Winkler M.E."/>
        </authorList>
    </citation>
    <scope>NUCLEOTIDE SEQUENCE</scope>
</reference>
<feature type="transmembrane region" description="Helical" evidence="8">
    <location>
        <begin position="20"/>
        <end position="40"/>
    </location>
</feature>
<evidence type="ECO:0000256" key="4">
    <source>
        <dbReference type="ARBA" id="ARBA00022519"/>
    </source>
</evidence>
<evidence type="ECO:0000256" key="3">
    <source>
        <dbReference type="ARBA" id="ARBA00022475"/>
    </source>
</evidence>
<evidence type="ECO:0000256" key="1">
    <source>
        <dbReference type="ARBA" id="ARBA00004429"/>
    </source>
</evidence>
<dbReference type="PANTHER" id="PTHR35011">
    <property type="entry name" value="2,3-DIKETO-L-GULONATE TRAP TRANSPORTER SMALL PERMEASE PROTEIN YIAM"/>
    <property type="match status" value="1"/>
</dbReference>
<dbReference type="InterPro" id="IPR055348">
    <property type="entry name" value="DctQ"/>
</dbReference>
<evidence type="ECO:0000256" key="5">
    <source>
        <dbReference type="ARBA" id="ARBA00022692"/>
    </source>
</evidence>
<gene>
    <name evidence="10" type="ORF">METZ01_LOCUS30963</name>
</gene>
<feature type="domain" description="Tripartite ATP-independent periplasmic transporters DctQ component" evidence="9">
    <location>
        <begin position="26"/>
        <end position="160"/>
    </location>
</feature>
<keyword evidence="4" id="KW-0997">Cell inner membrane</keyword>
<keyword evidence="2" id="KW-0813">Transport</keyword>
<dbReference type="Pfam" id="PF04290">
    <property type="entry name" value="DctQ"/>
    <property type="match status" value="1"/>
</dbReference>
<sequence>MQRAIDLIDKTIDIIGRTIAWLTAGMVVLVVAIVILRYAFQFGSIALQESVTYVNALIFTLGAAYTLKEQGHVRVDIFYSRLTERYKAVVDLIGTLLFLVPSAVFIIWMSQDYISVSWRVRESSADPSGLPYVYLLKTTIFVLAVLLIIQGISELLKSIRQFNETKP</sequence>
<dbReference type="PANTHER" id="PTHR35011:SF4">
    <property type="entry name" value="SLL1102 PROTEIN"/>
    <property type="match status" value="1"/>
</dbReference>
<keyword evidence="5 8" id="KW-0812">Transmembrane</keyword>
<evidence type="ECO:0000256" key="2">
    <source>
        <dbReference type="ARBA" id="ARBA00022448"/>
    </source>
</evidence>
<keyword evidence="7 8" id="KW-0472">Membrane</keyword>
<keyword evidence="3" id="KW-1003">Cell membrane</keyword>
<dbReference type="GO" id="GO:0005886">
    <property type="term" value="C:plasma membrane"/>
    <property type="evidence" value="ECO:0007669"/>
    <property type="project" value="UniProtKB-SubCell"/>
</dbReference>
<dbReference type="EMBL" id="UINC01001341">
    <property type="protein sequence ID" value="SUZ78109.1"/>
    <property type="molecule type" value="Genomic_DNA"/>
</dbReference>
<feature type="transmembrane region" description="Helical" evidence="8">
    <location>
        <begin position="46"/>
        <end position="67"/>
    </location>
</feature>
<proteinExistence type="predicted"/>
<dbReference type="AlphaFoldDB" id="A0A381QI72"/>
<evidence type="ECO:0000256" key="6">
    <source>
        <dbReference type="ARBA" id="ARBA00022989"/>
    </source>
</evidence>
<comment type="subcellular location">
    <subcellularLocation>
        <location evidence="1">Cell inner membrane</location>
        <topology evidence="1">Multi-pass membrane protein</topology>
    </subcellularLocation>
</comment>
<keyword evidence="6 8" id="KW-1133">Transmembrane helix</keyword>
<feature type="transmembrane region" description="Helical" evidence="8">
    <location>
        <begin position="129"/>
        <end position="149"/>
    </location>
</feature>
<accession>A0A381QI72</accession>